<dbReference type="InterPro" id="IPR006311">
    <property type="entry name" value="TAT_signal"/>
</dbReference>
<proteinExistence type="predicted"/>
<accession>A0A4R6KLD7</accession>
<dbReference type="PANTHER" id="PTHR43649:SF30">
    <property type="entry name" value="ABC TRANSPORTER SUBSTRATE-BINDING PROTEIN"/>
    <property type="match status" value="1"/>
</dbReference>
<protein>
    <submittedName>
        <fullName evidence="2">Multiple sugar transport system substrate-binding protein</fullName>
    </submittedName>
</protein>
<dbReference type="PROSITE" id="PS51318">
    <property type="entry name" value="TAT"/>
    <property type="match status" value="1"/>
</dbReference>
<dbReference type="RefSeq" id="WP_133799520.1">
    <property type="nucleotide sequence ID" value="NZ_SNWQ01000003.1"/>
</dbReference>
<comment type="caution">
    <text evidence="2">The sequence shown here is derived from an EMBL/GenBank/DDBJ whole genome shotgun (WGS) entry which is preliminary data.</text>
</comment>
<keyword evidence="3" id="KW-1185">Reference proteome</keyword>
<gene>
    <name evidence="2" type="ORF">EV643_103335</name>
</gene>
<reference evidence="2 3" key="1">
    <citation type="submission" date="2019-03" db="EMBL/GenBank/DDBJ databases">
        <title>Genomic Encyclopedia of Type Strains, Phase III (KMG-III): the genomes of soil and plant-associated and newly described type strains.</title>
        <authorList>
            <person name="Whitman W."/>
        </authorList>
    </citation>
    <scope>NUCLEOTIDE SEQUENCE [LARGE SCALE GENOMIC DNA]</scope>
    <source>
        <strain evidence="2 3">VKM Ac-2527</strain>
    </source>
</reference>
<dbReference type="AlphaFoldDB" id="A0A4R6KLD7"/>
<evidence type="ECO:0000313" key="3">
    <source>
        <dbReference type="Proteomes" id="UP000295388"/>
    </source>
</evidence>
<dbReference type="PANTHER" id="PTHR43649">
    <property type="entry name" value="ARABINOSE-BINDING PROTEIN-RELATED"/>
    <property type="match status" value="1"/>
</dbReference>
<feature type="chain" id="PRO_5020569005" evidence="1">
    <location>
        <begin position="29"/>
        <end position="441"/>
    </location>
</feature>
<dbReference type="EMBL" id="SNWQ01000003">
    <property type="protein sequence ID" value="TDO51596.1"/>
    <property type="molecule type" value="Genomic_DNA"/>
</dbReference>
<evidence type="ECO:0000313" key="2">
    <source>
        <dbReference type="EMBL" id="TDO51596.1"/>
    </source>
</evidence>
<dbReference type="Proteomes" id="UP000295388">
    <property type="component" value="Unassembled WGS sequence"/>
</dbReference>
<dbReference type="PROSITE" id="PS51257">
    <property type="entry name" value="PROKAR_LIPOPROTEIN"/>
    <property type="match status" value="1"/>
</dbReference>
<feature type="signal peptide" evidence="1">
    <location>
        <begin position="1"/>
        <end position="28"/>
    </location>
</feature>
<dbReference type="InterPro" id="IPR006059">
    <property type="entry name" value="SBP"/>
</dbReference>
<keyword evidence="1" id="KW-0732">Signal</keyword>
<dbReference type="InterPro" id="IPR050490">
    <property type="entry name" value="Bact_solute-bd_prot1"/>
</dbReference>
<dbReference type="Pfam" id="PF01547">
    <property type="entry name" value="SBP_bac_1"/>
    <property type="match status" value="1"/>
</dbReference>
<dbReference type="SUPFAM" id="SSF53850">
    <property type="entry name" value="Periplasmic binding protein-like II"/>
    <property type="match status" value="1"/>
</dbReference>
<dbReference type="OrthoDB" id="9770625at2"/>
<keyword evidence="2" id="KW-0813">Transport</keyword>
<organism evidence="2 3">
    <name type="scientific">Kribbella caucasensis</name>
    <dbReference type="NCBI Taxonomy" id="2512215"/>
    <lineage>
        <taxon>Bacteria</taxon>
        <taxon>Bacillati</taxon>
        <taxon>Actinomycetota</taxon>
        <taxon>Actinomycetes</taxon>
        <taxon>Propionibacteriales</taxon>
        <taxon>Kribbellaceae</taxon>
        <taxon>Kribbella</taxon>
    </lineage>
</organism>
<dbReference type="Gene3D" id="3.40.190.10">
    <property type="entry name" value="Periplasmic binding protein-like II"/>
    <property type="match status" value="2"/>
</dbReference>
<evidence type="ECO:0000256" key="1">
    <source>
        <dbReference type="SAM" id="SignalP"/>
    </source>
</evidence>
<name>A0A4R6KLD7_9ACTN</name>
<sequence>MNKATPGGVTRRGFLGLAGAAIAAPALAACNVSGNSGANNSGGGGGSLKFWDMPWGTPAYNELGKKLVTGYTPPEGSGKATYQVIQWNGFYQTFSSAIASKTGPAVSSGAGFQAFQFADQGQIAYADDFIETLKKDGTYDDFLPGVIDTMKTDKGYVAVPWQTDVRPFWYNKALLDQAGAKVPTTWDELLAAGLALKKIGVSGFATGSGADNPGGSHHMVAMMINNGGGLFDADGKPDCVTEANIQAMSFVRELTNEGIIDKGAVSYTIDNLDTQWNNKKAGIGIHSPGLAARASKVGKDLHVMSPLKSPSGTVAGLYFVNNLMMYTNTPSQEASEAFLKYYLSQIHTYWENPVGMAVPVLKSIASADYFAKDPNQVAIVEKWIPVCKTYAAQKTQSFAALAAVDGGQPLAKFAQTMLQGKTDPKAALTTLQQGLESIVKR</sequence>
<keyword evidence="2" id="KW-0762">Sugar transport</keyword>